<proteinExistence type="predicted"/>
<dbReference type="RefSeq" id="WP_163796579.1">
    <property type="nucleotide sequence ID" value="NZ_AP022588.1"/>
</dbReference>
<dbReference type="Proteomes" id="UP000467193">
    <property type="component" value="Chromosome"/>
</dbReference>
<gene>
    <name evidence="1" type="ORF">MSEDJ_18210</name>
</gene>
<dbReference type="InterPro" id="IPR022536">
    <property type="entry name" value="EspC"/>
</dbReference>
<reference evidence="1 2" key="1">
    <citation type="journal article" date="2019" name="Emerg. Microbes Infect.">
        <title>Comprehensive subspecies identification of 175 nontuberculous mycobacteria species based on 7547 genomic profiles.</title>
        <authorList>
            <person name="Matsumoto Y."/>
            <person name="Kinjo T."/>
            <person name="Motooka D."/>
            <person name="Nabeya D."/>
            <person name="Jung N."/>
            <person name="Uechi K."/>
            <person name="Horii T."/>
            <person name="Iida T."/>
            <person name="Fujita J."/>
            <person name="Nakamura S."/>
        </authorList>
    </citation>
    <scope>NUCLEOTIDE SEQUENCE [LARGE SCALE GENOMIC DNA]</scope>
    <source>
        <strain evidence="1 2">JCM 17899</strain>
    </source>
</reference>
<sequence>MTDLKVTTAHVRELSARQGEAAAQVGAAGSATDGATQNMWMSHGVVCAPANMAVEAASAARKAACQAMAGVSQDLDQKLTTAAQRYDQIDQASQGKLDGQMHPR</sequence>
<evidence type="ECO:0000313" key="1">
    <source>
        <dbReference type="EMBL" id="BBY27725.1"/>
    </source>
</evidence>
<keyword evidence="2" id="KW-1185">Reference proteome</keyword>
<accession>A0A7I7QN77</accession>
<name>A0A7I7QN77_9MYCO</name>
<dbReference type="GO" id="GO:0009306">
    <property type="term" value="P:protein secretion"/>
    <property type="evidence" value="ECO:0007669"/>
    <property type="project" value="InterPro"/>
</dbReference>
<dbReference type="EMBL" id="AP022588">
    <property type="protein sequence ID" value="BBY27725.1"/>
    <property type="molecule type" value="Genomic_DNA"/>
</dbReference>
<dbReference type="AlphaFoldDB" id="A0A7I7QN77"/>
<protein>
    <submittedName>
        <fullName evidence="1">ESX-1 secretion-associated protein</fullName>
    </submittedName>
</protein>
<evidence type="ECO:0000313" key="2">
    <source>
        <dbReference type="Proteomes" id="UP000467193"/>
    </source>
</evidence>
<organism evidence="1 2">
    <name type="scientific">Mycolicibacterium sediminis</name>
    <dbReference type="NCBI Taxonomy" id="1286180"/>
    <lineage>
        <taxon>Bacteria</taxon>
        <taxon>Bacillati</taxon>
        <taxon>Actinomycetota</taxon>
        <taxon>Actinomycetes</taxon>
        <taxon>Mycobacteriales</taxon>
        <taxon>Mycobacteriaceae</taxon>
        <taxon>Mycolicibacterium</taxon>
    </lineage>
</organism>
<dbReference type="Pfam" id="PF10824">
    <property type="entry name" value="T7SS_ESX_EspC"/>
    <property type="match status" value="1"/>
</dbReference>
<dbReference type="KEGG" id="msei:MSEDJ_18210"/>